<dbReference type="PANTHER" id="PTHR43283:SF11">
    <property type="entry name" value="BETA-LACTAMASE-RELATED DOMAIN-CONTAINING PROTEIN"/>
    <property type="match status" value="1"/>
</dbReference>
<evidence type="ECO:0000259" key="2">
    <source>
        <dbReference type="Pfam" id="PF00144"/>
    </source>
</evidence>
<dbReference type="SUPFAM" id="SSF56601">
    <property type="entry name" value="beta-lactamase/transpeptidase-like"/>
    <property type="match status" value="1"/>
</dbReference>
<evidence type="ECO:0000256" key="1">
    <source>
        <dbReference type="ARBA" id="ARBA00022801"/>
    </source>
</evidence>
<dbReference type="PANTHER" id="PTHR43283">
    <property type="entry name" value="BETA-LACTAMASE-RELATED"/>
    <property type="match status" value="1"/>
</dbReference>
<dbReference type="InterPro" id="IPR001466">
    <property type="entry name" value="Beta-lactam-related"/>
</dbReference>
<dbReference type="KEGG" id="sve:SVEN_6060"/>
<evidence type="ECO:0000313" key="4">
    <source>
        <dbReference type="Proteomes" id="UP000006854"/>
    </source>
</evidence>
<feature type="domain" description="Beta-lactamase-related" evidence="2">
    <location>
        <begin position="25"/>
        <end position="349"/>
    </location>
</feature>
<keyword evidence="4" id="KW-1185">Reference proteome</keyword>
<dbReference type="GO" id="GO:0016787">
    <property type="term" value="F:hydrolase activity"/>
    <property type="evidence" value="ECO:0007669"/>
    <property type="project" value="UniProtKB-KW"/>
</dbReference>
<dbReference type="InterPro" id="IPR050789">
    <property type="entry name" value="Diverse_Enzym_Activities"/>
</dbReference>
<dbReference type="Pfam" id="PF00144">
    <property type="entry name" value="Beta-lactamase"/>
    <property type="match status" value="1"/>
</dbReference>
<proteinExistence type="predicted"/>
<dbReference type="AlphaFoldDB" id="F2RC95"/>
<dbReference type="InterPro" id="IPR012338">
    <property type="entry name" value="Beta-lactam/transpept-like"/>
</dbReference>
<dbReference type="MEROPS" id="S12.950"/>
<organism evidence="3 4">
    <name type="scientific">Streptomyces venezuelae (strain ATCC 10712 / CBS 650.69 / DSM 40230 / JCM 4526 / NBRC 13096 / PD 04745)</name>
    <dbReference type="NCBI Taxonomy" id="953739"/>
    <lineage>
        <taxon>Bacteria</taxon>
        <taxon>Bacillati</taxon>
        <taxon>Actinomycetota</taxon>
        <taxon>Actinomycetes</taxon>
        <taxon>Kitasatosporales</taxon>
        <taxon>Streptomycetaceae</taxon>
        <taxon>Streptomyces</taxon>
    </lineage>
</organism>
<protein>
    <submittedName>
        <fullName evidence="3">Beta-lactamase class C and other penicillin binding proteins</fullName>
    </submittedName>
</protein>
<dbReference type="Gene3D" id="3.40.710.10">
    <property type="entry name" value="DD-peptidase/beta-lactamase superfamily"/>
    <property type="match status" value="1"/>
</dbReference>
<dbReference type="PATRIC" id="fig|953739.5.peg.1270"/>
<dbReference type="eggNOG" id="COG1680">
    <property type="taxonomic scope" value="Bacteria"/>
</dbReference>
<accession>F2RC95</accession>
<gene>
    <name evidence="3" type="ordered locus">SVEN_6060</name>
</gene>
<keyword evidence="1" id="KW-0378">Hydrolase</keyword>
<name>F2RC95_STRVP</name>
<reference evidence="3 4" key="1">
    <citation type="journal article" date="2011" name="BMC Genomics">
        <title>Genome-wide analysis of the role of GlnR in Streptomyces venezuelae provides new insights into global nitrogen regulation in actinomycetes.</title>
        <authorList>
            <person name="Pullan S.T."/>
            <person name="Bibb M.J."/>
            <person name="Merrick M."/>
        </authorList>
    </citation>
    <scope>NUCLEOTIDE SEQUENCE [LARGE SCALE GENOMIC DNA]</scope>
    <source>
        <strain evidence="4">ATCC 10712 / CBS 650.69 / DSM 40230 / JCM 4526 / NBRC 13096 / PD 04745</strain>
    </source>
</reference>
<dbReference type="STRING" id="953739.SVEN_6060"/>
<sequence length="361" mass="39622">MAHPHQGWPSHYDRNTMTLDIPRIEQLLQDGVRDRVYPGAVWAVGNATGTTASGAVGLLNPTRPDEPMRLDTVFDIASLTKIVAVWAAIGTLVEEGKLQLHTPLGTFWPEVTGHPLAQVTAHELLTHTAGLPLRANLKNLYGTDPQDIRDGVLHEALHRAPSEAVEYTDRAALILGYLAEYLARQPLDNLAKSRIWNPLGMGQTSFGPLPADVIARCAPTELDEETGTHLKGTAHDFSARLLGGTCGIAGAFSTLADLSRFLQHMLAPTQAAFGPTWIADSLRIRTGQLTPARGLFWHPAPDTELGEDIWIHYGFTGTGMWISPKQQRWAILLTNKLYFTRDRELLAIARDAFRALAFGRP</sequence>
<dbReference type="Proteomes" id="UP000006854">
    <property type="component" value="Chromosome"/>
</dbReference>
<dbReference type="EMBL" id="FR845719">
    <property type="protein sequence ID" value="CCA59346.1"/>
    <property type="molecule type" value="Genomic_DNA"/>
</dbReference>
<dbReference type="HOGENOM" id="CLU_020027_1_1_11"/>
<evidence type="ECO:0000313" key="3">
    <source>
        <dbReference type="EMBL" id="CCA59346.1"/>
    </source>
</evidence>